<evidence type="ECO:0000256" key="1">
    <source>
        <dbReference type="ARBA" id="ARBA00005755"/>
    </source>
</evidence>
<dbReference type="STRING" id="64791.A0A151WJR3"/>
<evidence type="ECO:0000256" key="8">
    <source>
        <dbReference type="ARBA" id="ARBA00049244"/>
    </source>
</evidence>
<dbReference type="InterPro" id="IPR004868">
    <property type="entry name" value="DNA-dir_DNA_pol_B_mt/vir"/>
</dbReference>
<feature type="domain" description="DNA-directed DNA polymerase family B mitochondria/virus" evidence="9">
    <location>
        <begin position="107"/>
        <end position="359"/>
    </location>
</feature>
<dbReference type="InterPro" id="IPR012337">
    <property type="entry name" value="RNaseH-like_sf"/>
</dbReference>
<dbReference type="GO" id="GO:0042575">
    <property type="term" value="C:DNA polymerase complex"/>
    <property type="evidence" value="ECO:0007669"/>
    <property type="project" value="UniProtKB-ARBA"/>
</dbReference>
<evidence type="ECO:0000256" key="4">
    <source>
        <dbReference type="ARBA" id="ARBA00022695"/>
    </source>
</evidence>
<evidence type="ECO:0000256" key="5">
    <source>
        <dbReference type="ARBA" id="ARBA00022705"/>
    </source>
</evidence>
<name>A0A151WJR3_9HYME</name>
<evidence type="ECO:0000256" key="2">
    <source>
        <dbReference type="ARBA" id="ARBA00012417"/>
    </source>
</evidence>
<keyword evidence="3" id="KW-0808">Transferase</keyword>
<evidence type="ECO:0000256" key="6">
    <source>
        <dbReference type="ARBA" id="ARBA00022932"/>
    </source>
</evidence>
<sequence>MSSDNSLNESTDSDLYYYDFPDTDDDLYCHECVLPSPISFASCVKENSHWNLATHHLRKAIGNQCPREILWMKSVIALESRARKYESEALKEDCVSWFVNELYDLAHRAKTIFDKNVTMTAKVKWGTDNVKLRFVDSFKFLSTNLEKLVSYLDKSKLTITRSKFRNLNTEDFDLLTRKGVFPYEYVNSVDKLDETSLPPRESFYSSLTDEVVSISEDDQHATNVWRHFCIETLGDYSDLYLKTDVLLLADVFENFRDTCIESYGLDPTYYYTLTGYTWDAMLKYTGIQFELLTDIDMVMFVERGIRGGLSQCSHRYARANNKYAPSYDPSEPSTYLMYFDVNNLYGWAMSESLPYFNGENFNGSMTSSA</sequence>
<keyword evidence="7" id="KW-0238">DNA-binding</keyword>
<dbReference type="InterPro" id="IPR043502">
    <property type="entry name" value="DNA/RNA_pol_sf"/>
</dbReference>
<evidence type="ECO:0000259" key="9">
    <source>
        <dbReference type="Pfam" id="PF03175"/>
    </source>
</evidence>
<protein>
    <recommendedName>
        <fullName evidence="2">DNA-directed DNA polymerase</fullName>
        <ecNumber evidence="2">2.7.7.7</ecNumber>
    </recommendedName>
</protein>
<proteinExistence type="inferred from homology"/>
<dbReference type="GO" id="GO:0000166">
    <property type="term" value="F:nucleotide binding"/>
    <property type="evidence" value="ECO:0007669"/>
    <property type="project" value="InterPro"/>
</dbReference>
<evidence type="ECO:0000256" key="7">
    <source>
        <dbReference type="ARBA" id="ARBA00023125"/>
    </source>
</evidence>
<dbReference type="GO" id="GO:0003887">
    <property type="term" value="F:DNA-directed DNA polymerase activity"/>
    <property type="evidence" value="ECO:0007669"/>
    <property type="project" value="UniProtKB-KW"/>
</dbReference>
<evidence type="ECO:0000256" key="3">
    <source>
        <dbReference type="ARBA" id="ARBA00022679"/>
    </source>
</evidence>
<keyword evidence="4" id="KW-0548">Nucleotidyltransferase</keyword>
<keyword evidence="11" id="KW-1185">Reference proteome</keyword>
<reference evidence="10 11" key="1">
    <citation type="submission" date="2015-09" db="EMBL/GenBank/DDBJ databases">
        <title>Trachymyrmex zeteki WGS genome.</title>
        <authorList>
            <person name="Nygaard S."/>
            <person name="Hu H."/>
            <person name="Boomsma J."/>
            <person name="Zhang G."/>
        </authorList>
    </citation>
    <scope>NUCLEOTIDE SEQUENCE [LARGE SCALE GENOMIC DNA]</scope>
    <source>
        <strain evidence="10">Tzet28-1</strain>
        <tissue evidence="10">Whole body</tissue>
    </source>
</reference>
<comment type="similarity">
    <text evidence="1">Belongs to the DNA polymerase type-B family.</text>
</comment>
<evidence type="ECO:0000313" key="11">
    <source>
        <dbReference type="Proteomes" id="UP000075809"/>
    </source>
</evidence>
<comment type="catalytic activity">
    <reaction evidence="8">
        <text>DNA(n) + a 2'-deoxyribonucleoside 5'-triphosphate = DNA(n+1) + diphosphate</text>
        <dbReference type="Rhea" id="RHEA:22508"/>
        <dbReference type="Rhea" id="RHEA-COMP:17339"/>
        <dbReference type="Rhea" id="RHEA-COMP:17340"/>
        <dbReference type="ChEBI" id="CHEBI:33019"/>
        <dbReference type="ChEBI" id="CHEBI:61560"/>
        <dbReference type="ChEBI" id="CHEBI:173112"/>
        <dbReference type="EC" id="2.7.7.7"/>
    </reaction>
</comment>
<dbReference type="SUPFAM" id="SSF53098">
    <property type="entry name" value="Ribonuclease H-like"/>
    <property type="match status" value="1"/>
</dbReference>
<dbReference type="SUPFAM" id="SSF56672">
    <property type="entry name" value="DNA/RNA polymerases"/>
    <property type="match status" value="1"/>
</dbReference>
<organism evidence="10 11">
    <name type="scientific">Mycetomoellerius zeteki</name>
    <dbReference type="NCBI Taxonomy" id="64791"/>
    <lineage>
        <taxon>Eukaryota</taxon>
        <taxon>Metazoa</taxon>
        <taxon>Ecdysozoa</taxon>
        <taxon>Arthropoda</taxon>
        <taxon>Hexapoda</taxon>
        <taxon>Insecta</taxon>
        <taxon>Pterygota</taxon>
        <taxon>Neoptera</taxon>
        <taxon>Endopterygota</taxon>
        <taxon>Hymenoptera</taxon>
        <taxon>Apocrita</taxon>
        <taxon>Aculeata</taxon>
        <taxon>Formicoidea</taxon>
        <taxon>Formicidae</taxon>
        <taxon>Myrmicinae</taxon>
        <taxon>Mycetomoellerius</taxon>
    </lineage>
</organism>
<gene>
    <name evidence="10" type="ORF">ALC60_12867</name>
</gene>
<dbReference type="PANTHER" id="PTHR31511:SF12">
    <property type="entry name" value="RHO TERMINATION FACTOR N-TERMINAL DOMAIN-CONTAINING PROTEIN"/>
    <property type="match status" value="1"/>
</dbReference>
<dbReference type="EC" id="2.7.7.7" evidence="2"/>
<dbReference type="GO" id="GO:0003677">
    <property type="term" value="F:DNA binding"/>
    <property type="evidence" value="ECO:0007669"/>
    <property type="project" value="UniProtKB-KW"/>
</dbReference>
<evidence type="ECO:0000313" key="10">
    <source>
        <dbReference type="EMBL" id="KYQ48098.1"/>
    </source>
</evidence>
<dbReference type="PANTHER" id="PTHR31511">
    <property type="entry name" value="PROTEIN CBG23764"/>
    <property type="match status" value="1"/>
</dbReference>
<dbReference type="AlphaFoldDB" id="A0A151WJR3"/>
<keyword evidence="5" id="KW-0235">DNA replication</keyword>
<keyword evidence="6" id="KW-0239">DNA-directed DNA polymerase</keyword>
<dbReference type="Pfam" id="PF03175">
    <property type="entry name" value="DNA_pol_B_2"/>
    <property type="match status" value="1"/>
</dbReference>
<dbReference type="GO" id="GO:0006260">
    <property type="term" value="P:DNA replication"/>
    <property type="evidence" value="ECO:0007669"/>
    <property type="project" value="UniProtKB-KW"/>
</dbReference>
<dbReference type="EMBL" id="KQ983034">
    <property type="protein sequence ID" value="KYQ48098.1"/>
    <property type="molecule type" value="Genomic_DNA"/>
</dbReference>
<accession>A0A151WJR3</accession>
<dbReference type="Proteomes" id="UP000075809">
    <property type="component" value="Unassembled WGS sequence"/>
</dbReference>